<keyword evidence="2" id="KW-0853">WD repeat</keyword>
<dbReference type="PANTHER" id="PTHR13720">
    <property type="entry name" value="WD-40 REPEAT PROTEIN"/>
    <property type="match status" value="1"/>
</dbReference>
<comment type="subcellular location">
    <subcellularLocation>
        <location evidence="1">Cell projection</location>
        <location evidence="1">Cilium</location>
    </subcellularLocation>
</comment>
<evidence type="ECO:0000256" key="4">
    <source>
        <dbReference type="ARBA" id="ARBA00023273"/>
    </source>
</evidence>
<evidence type="ECO:0000256" key="1">
    <source>
        <dbReference type="ARBA" id="ARBA00004138"/>
    </source>
</evidence>
<reference evidence="6 7" key="1">
    <citation type="submission" date="2021-06" db="EMBL/GenBank/DDBJ databases">
        <title>A haploid diamondback moth (Plutella xylostella L.) genome assembly resolves 31 chromosomes and identifies a diamide resistance mutation.</title>
        <authorList>
            <person name="Ward C.M."/>
            <person name="Perry K.D."/>
            <person name="Baker G."/>
            <person name="Powis K."/>
            <person name="Heckel D.G."/>
            <person name="Baxter S.W."/>
        </authorList>
    </citation>
    <scope>NUCLEOTIDE SEQUENCE [LARGE SCALE GENOMIC DNA]</scope>
    <source>
        <strain evidence="6 7">LV</strain>
        <tissue evidence="6">Single pupa</tissue>
    </source>
</reference>
<dbReference type="SUPFAM" id="SSF50978">
    <property type="entry name" value="WD40 repeat-like"/>
    <property type="match status" value="1"/>
</dbReference>
<protein>
    <recommendedName>
        <fullName evidence="5">Cilia- and flagella-associated protein 251</fullName>
    </recommendedName>
</protein>
<keyword evidence="7" id="KW-1185">Reference proteome</keyword>
<dbReference type="Gene3D" id="2.130.10.10">
    <property type="entry name" value="YVTN repeat-like/Quinoprotein amine dehydrogenase"/>
    <property type="match status" value="1"/>
</dbReference>
<dbReference type="SMART" id="SM00320">
    <property type="entry name" value="WD40"/>
    <property type="match status" value="5"/>
</dbReference>
<keyword evidence="3" id="KW-0677">Repeat</keyword>
<gene>
    <name evidence="6" type="ORF">JYU34_007104</name>
</gene>
<evidence type="ECO:0000256" key="2">
    <source>
        <dbReference type="ARBA" id="ARBA00022574"/>
    </source>
</evidence>
<evidence type="ECO:0000256" key="5">
    <source>
        <dbReference type="ARBA" id="ARBA00040994"/>
    </source>
</evidence>
<sequence>MTTILDCRPAHAVSLSVHPEKPLVCTGYADGTIELFNFEERTLFARLNLRELFTVTIHPKIDSIKVDIEVIVPTIHASCLQYSPSGLHLACGLSNGELVFLDPTTITMMTEKPFKDTSYSIKQIAYSPDSLTLAMADAGKTVSVYQYDCETFAWSFIGKHRGHYKDIARVLFLPQMNPNGTYKLLSIGHDRIMVEYDVGESREEVLEIYSLDRFEQTAVPLDAIVWPNVNKKDGLPDMPTVLLANDEYKYKIVNHATTMTLATYLGPRYDAPVCKLRLTSRTIDNVENCYLIFATKKAIGLQKLPLDGNPWKHCGILAHPNQITEMCFRDDLETLFMIGEKDPCLLMWRAKYSSPERTTEMGGAALEPYYCLVEGGRPGWLFQEIRDLFYYIQILCQGTFSPAPRAVRDRIPVDSLPDLMRALGYYPSEFEVDNLLTEARYNVTRQSPATEVDFEEFVKLYLNHRPALGDHFQKLRTAFKYFASCRDGQYVLSREDLVDALCSYGECFSAELAGYLLSVVLGASPDDQADPEAPDFSFLPEELTFSEFIYDLLGVQGVDIPEVQSVGADSMVSQTNTSHSTAESIWLKNEE</sequence>
<dbReference type="Gene3D" id="1.10.238.10">
    <property type="entry name" value="EF-hand"/>
    <property type="match status" value="1"/>
</dbReference>
<accession>A0ABQ7QPP2</accession>
<evidence type="ECO:0000256" key="3">
    <source>
        <dbReference type="ARBA" id="ARBA00022737"/>
    </source>
</evidence>
<dbReference type="InterPro" id="IPR050630">
    <property type="entry name" value="WD_repeat_EMAP"/>
</dbReference>
<dbReference type="InterPro" id="IPR015943">
    <property type="entry name" value="WD40/YVTN_repeat-like_dom_sf"/>
</dbReference>
<keyword evidence="4" id="KW-0966">Cell projection</keyword>
<comment type="caution">
    <text evidence="6">The sequence shown here is derived from an EMBL/GenBank/DDBJ whole genome shotgun (WGS) entry which is preliminary data.</text>
</comment>
<organism evidence="6 7">
    <name type="scientific">Plutella xylostella</name>
    <name type="common">Diamondback moth</name>
    <name type="synonym">Plutella maculipennis</name>
    <dbReference type="NCBI Taxonomy" id="51655"/>
    <lineage>
        <taxon>Eukaryota</taxon>
        <taxon>Metazoa</taxon>
        <taxon>Ecdysozoa</taxon>
        <taxon>Arthropoda</taxon>
        <taxon>Hexapoda</taxon>
        <taxon>Insecta</taxon>
        <taxon>Pterygota</taxon>
        <taxon>Neoptera</taxon>
        <taxon>Endopterygota</taxon>
        <taxon>Lepidoptera</taxon>
        <taxon>Glossata</taxon>
        <taxon>Ditrysia</taxon>
        <taxon>Yponomeutoidea</taxon>
        <taxon>Plutellidae</taxon>
        <taxon>Plutella</taxon>
    </lineage>
</organism>
<evidence type="ECO:0000313" key="7">
    <source>
        <dbReference type="Proteomes" id="UP000823941"/>
    </source>
</evidence>
<dbReference type="Proteomes" id="UP000823941">
    <property type="component" value="Chromosome 10"/>
</dbReference>
<evidence type="ECO:0000313" key="6">
    <source>
        <dbReference type="EMBL" id="KAG7306981.1"/>
    </source>
</evidence>
<dbReference type="PANTHER" id="PTHR13720:SF13">
    <property type="entry name" value="CILIA- AND FLAGELLA-ASSOCIATED PROTEIN 251"/>
    <property type="match status" value="1"/>
</dbReference>
<dbReference type="EMBL" id="JAHIBW010000010">
    <property type="protein sequence ID" value="KAG7306981.1"/>
    <property type="molecule type" value="Genomic_DNA"/>
</dbReference>
<name>A0ABQ7QPP2_PLUXY</name>
<dbReference type="InterPro" id="IPR001680">
    <property type="entry name" value="WD40_rpt"/>
</dbReference>
<proteinExistence type="predicted"/>
<dbReference type="SUPFAM" id="SSF47473">
    <property type="entry name" value="EF-hand"/>
    <property type="match status" value="1"/>
</dbReference>
<dbReference type="InterPro" id="IPR036322">
    <property type="entry name" value="WD40_repeat_dom_sf"/>
</dbReference>
<dbReference type="InterPro" id="IPR011992">
    <property type="entry name" value="EF-hand-dom_pair"/>
</dbReference>